<evidence type="ECO:0000313" key="2">
    <source>
        <dbReference type="Proteomes" id="UP001358586"/>
    </source>
</evidence>
<evidence type="ECO:0000313" key="1">
    <source>
        <dbReference type="EMBL" id="KAK5775593.1"/>
    </source>
</evidence>
<comment type="caution">
    <text evidence="1">The sequence shown here is derived from an EMBL/GenBank/DDBJ whole genome shotgun (WGS) entry which is preliminary data.</text>
</comment>
<gene>
    <name evidence="1" type="ORF">PVK06_043499</name>
</gene>
<dbReference type="PANTHER" id="PTHR31973:SF187">
    <property type="entry name" value="MUTATOR TRANSPOSASE MUDRA PROTEIN"/>
    <property type="match status" value="1"/>
</dbReference>
<proteinExistence type="predicted"/>
<name>A0ABR0MP47_GOSAR</name>
<keyword evidence="2" id="KW-1185">Reference proteome</keyword>
<organism evidence="1 2">
    <name type="scientific">Gossypium arboreum</name>
    <name type="common">Tree cotton</name>
    <name type="synonym">Gossypium nanking</name>
    <dbReference type="NCBI Taxonomy" id="29729"/>
    <lineage>
        <taxon>Eukaryota</taxon>
        <taxon>Viridiplantae</taxon>
        <taxon>Streptophyta</taxon>
        <taxon>Embryophyta</taxon>
        <taxon>Tracheophyta</taxon>
        <taxon>Spermatophyta</taxon>
        <taxon>Magnoliopsida</taxon>
        <taxon>eudicotyledons</taxon>
        <taxon>Gunneridae</taxon>
        <taxon>Pentapetalae</taxon>
        <taxon>rosids</taxon>
        <taxon>malvids</taxon>
        <taxon>Malvales</taxon>
        <taxon>Malvaceae</taxon>
        <taxon>Malvoideae</taxon>
        <taxon>Gossypium</taxon>
    </lineage>
</organism>
<accession>A0ABR0MP47</accession>
<protein>
    <recommendedName>
        <fullName evidence="3">MULE transposase domain-containing protein</fullName>
    </recommendedName>
</protein>
<reference evidence="1 2" key="1">
    <citation type="submission" date="2023-03" db="EMBL/GenBank/DDBJ databases">
        <title>WGS of Gossypium arboreum.</title>
        <authorList>
            <person name="Yu D."/>
        </authorList>
    </citation>
    <scope>NUCLEOTIDE SEQUENCE [LARGE SCALE GENOMIC DNA]</scope>
    <source>
        <tissue evidence="1">Leaf</tissue>
    </source>
</reference>
<dbReference type="Proteomes" id="UP001358586">
    <property type="component" value="Chromosome 12"/>
</dbReference>
<dbReference type="PANTHER" id="PTHR31973">
    <property type="entry name" value="POLYPROTEIN, PUTATIVE-RELATED"/>
    <property type="match status" value="1"/>
</dbReference>
<evidence type="ECO:0008006" key="3">
    <source>
        <dbReference type="Google" id="ProtNLM"/>
    </source>
</evidence>
<sequence>MKIDVIEEYAALYDFVEELRKCNRGSTIETKIERLAPEFPPLFQRFYTCFDALRRGFLDGCRPILGLDGCYLKGVAKGELLIVVARYANNQMFPLAWCVVEVESTTSWNWFLDILKRDIGTLDGYGWTFISDQQKHRFYARHVWANLVEKCPNGFRGKGLQKAFLACVKTTNVPCFEQMYITLEKEKEMAVATLLNANEIRFCKAYFSYNAKCDSADNNLTEPFNASIIHSRSKPIINMLNGIRLAVMEWIITKRKAILGWKRLYGPLIRAKPDKSIKESTK</sequence>
<dbReference type="EMBL" id="JARKNE010000012">
    <property type="protein sequence ID" value="KAK5775593.1"/>
    <property type="molecule type" value="Genomic_DNA"/>
</dbReference>